<evidence type="ECO:0000313" key="3">
    <source>
        <dbReference type="Proteomes" id="UP000179010"/>
    </source>
</evidence>
<evidence type="ECO:0008006" key="4">
    <source>
        <dbReference type="Google" id="ProtNLM"/>
    </source>
</evidence>
<proteinExistence type="predicted"/>
<keyword evidence="1" id="KW-1133">Transmembrane helix</keyword>
<gene>
    <name evidence="2" type="ORF">A2994_02415</name>
</gene>
<dbReference type="AlphaFoldDB" id="A0A1F4PP63"/>
<feature type="transmembrane region" description="Helical" evidence="1">
    <location>
        <begin position="58"/>
        <end position="83"/>
    </location>
</feature>
<dbReference type="Proteomes" id="UP000179010">
    <property type="component" value="Unassembled WGS sequence"/>
</dbReference>
<dbReference type="EMBL" id="METE01000004">
    <property type="protein sequence ID" value="OGB85448.1"/>
    <property type="molecule type" value="Genomic_DNA"/>
</dbReference>
<evidence type="ECO:0000313" key="2">
    <source>
        <dbReference type="EMBL" id="OGB85448.1"/>
    </source>
</evidence>
<comment type="caution">
    <text evidence="2">The sequence shown here is derived from an EMBL/GenBank/DDBJ whole genome shotgun (WGS) entry which is preliminary data.</text>
</comment>
<keyword evidence="1" id="KW-0472">Membrane</keyword>
<keyword evidence="1" id="KW-0812">Transmembrane</keyword>
<organism evidence="2 3">
    <name type="scientific">candidate division Kazan bacterium RIFCSPLOWO2_01_FULL_48_13</name>
    <dbReference type="NCBI Taxonomy" id="1798539"/>
    <lineage>
        <taxon>Bacteria</taxon>
        <taxon>Bacteria division Kazan-3B-28</taxon>
    </lineage>
</organism>
<feature type="transmembrane region" description="Helical" evidence="1">
    <location>
        <begin position="20"/>
        <end position="37"/>
    </location>
</feature>
<name>A0A1F4PP63_UNCK3</name>
<sequence length="125" mass="14096">MEEQNPNQSVSSLELDTRVFAGLSYLSILFVVPWVAKREDKFVMFHVRQGVTLFLAEVVVMVILWLVDAFLTSVFSFGALTLMQWLSKLAWLGFAGISGVGVYFAVKGVEKQLPILHLFSRNLKI</sequence>
<reference evidence="2 3" key="1">
    <citation type="journal article" date="2016" name="Nat. Commun.">
        <title>Thousands of microbial genomes shed light on interconnected biogeochemical processes in an aquifer system.</title>
        <authorList>
            <person name="Anantharaman K."/>
            <person name="Brown C.T."/>
            <person name="Hug L.A."/>
            <person name="Sharon I."/>
            <person name="Castelle C.J."/>
            <person name="Probst A.J."/>
            <person name="Thomas B.C."/>
            <person name="Singh A."/>
            <person name="Wilkins M.J."/>
            <person name="Karaoz U."/>
            <person name="Brodie E.L."/>
            <person name="Williams K.H."/>
            <person name="Hubbard S.S."/>
            <person name="Banfield J.F."/>
        </authorList>
    </citation>
    <scope>NUCLEOTIDE SEQUENCE [LARGE SCALE GENOMIC DNA]</scope>
</reference>
<dbReference type="STRING" id="1798539.A2994_02415"/>
<accession>A0A1F4PP63</accession>
<protein>
    <recommendedName>
        <fullName evidence="4">DUF4870 domain-containing protein</fullName>
    </recommendedName>
</protein>
<feature type="transmembrane region" description="Helical" evidence="1">
    <location>
        <begin position="89"/>
        <end position="106"/>
    </location>
</feature>
<evidence type="ECO:0000256" key="1">
    <source>
        <dbReference type="SAM" id="Phobius"/>
    </source>
</evidence>